<dbReference type="PANTHER" id="PTHR32552:SF81">
    <property type="entry name" value="TONB-DEPENDENT OUTER MEMBRANE RECEPTOR"/>
    <property type="match status" value="1"/>
</dbReference>
<evidence type="ECO:0000256" key="8">
    <source>
        <dbReference type="ARBA" id="ARBA00023077"/>
    </source>
</evidence>
<organism evidence="15 16">
    <name type="scientific">Dyella thiooxydans</name>
    <dbReference type="NCBI Taxonomy" id="445710"/>
    <lineage>
        <taxon>Bacteria</taxon>
        <taxon>Pseudomonadati</taxon>
        <taxon>Pseudomonadota</taxon>
        <taxon>Gammaproteobacteria</taxon>
        <taxon>Lysobacterales</taxon>
        <taxon>Rhodanobacteraceae</taxon>
        <taxon>Dyella</taxon>
    </lineage>
</organism>
<evidence type="ECO:0000256" key="9">
    <source>
        <dbReference type="ARBA" id="ARBA00023136"/>
    </source>
</evidence>
<evidence type="ECO:0000313" key="16">
    <source>
        <dbReference type="Proteomes" id="UP000077255"/>
    </source>
</evidence>
<gene>
    <name evidence="15" type="ORF">ATSB10_02690</name>
</gene>
<name>A0A160MWY2_9GAMM</name>
<evidence type="ECO:0000256" key="10">
    <source>
        <dbReference type="ARBA" id="ARBA00023237"/>
    </source>
</evidence>
<feature type="domain" description="TonB-dependent receptor plug" evidence="14">
    <location>
        <begin position="38"/>
        <end position="149"/>
    </location>
</feature>
<keyword evidence="9 11" id="KW-0472">Membrane</keyword>
<sequence>MPGQGRAQKPADKDKTNAQVKELGAVTVTAQGRTEDILKVPYNISAVSGDAIEQDQILDTAELMRRVPGVGVVDRGPRNSNVVSGIRIRGLNVDSSAMGDYAVGASATVATYVDSTPLFANFLLSDIDRVEVLRGPQGTLYGSGALGGAVRYIMRKPELESFNGKVSLSASSVDHAGGIGKSGTVTLNVPLASSLAVRFDGTTNRYPGITDYRNVYVLDQQGTPVAPNGVLAPDARYQDKKNADYVDQSYARAAMLWKPNDWFDLTLSHMAQADTFGGRRGTTLGTDGWGVPYGDLQIGSVQLEPAKRHVHLTGLEANVDLGFATLTSSSSSYDQRGDITSENTGFYAQNHWLSAFYYNYPRPMASAVRTYGDKAFIQELRLVSKQGPRFSYIVGAFYQNQHRVSTQNSYLRGFKQWWDAAYPAYAAAVVSDNDYLYRQNEHFQESAVYGELTWHATDTLDFTGGFRYFRDQTRTDVHQVTGLYAAIREGSDSHGSETDTRPLFKGNVAWTFAPDNQLYATISEGYRRGGTNGTPTTGNFAESPAWLTYKPDTVRNYDLGIKGRVGRTTYNADVFYVDWRNAQINSSTTNWGFFAVQNVGKAHTRGVELSLESSVGKAFNYGMGYTYTGASLDQAAVAADNAYVIAPSGTRLPGTPKQRFNAWASYGIPVGAGFLTLRGDAYVQSSAQNALSQNPKFHVEMPGFSLFNLSATYSRDAWDLTLWIKNLTNQAAVTGVYTQQYMGSSPTQNYYGNGSKALVSLPRTVGLTLTYQF</sequence>
<dbReference type="InterPro" id="IPR036942">
    <property type="entry name" value="Beta-barrel_TonB_sf"/>
</dbReference>
<evidence type="ECO:0000256" key="1">
    <source>
        <dbReference type="ARBA" id="ARBA00004571"/>
    </source>
</evidence>
<accession>A0A160MWY2</accession>
<keyword evidence="6" id="KW-0408">Iron</keyword>
<dbReference type="PATRIC" id="fig|445710.3.peg.267"/>
<feature type="domain" description="TonB-dependent receptor-like beta-barrel" evidence="13">
    <location>
        <begin position="315"/>
        <end position="727"/>
    </location>
</feature>
<dbReference type="AlphaFoldDB" id="A0A160MWY2"/>
<keyword evidence="10 11" id="KW-0998">Cell outer membrane</keyword>
<proteinExistence type="inferred from homology"/>
<keyword evidence="16" id="KW-1185">Reference proteome</keyword>
<evidence type="ECO:0000256" key="4">
    <source>
        <dbReference type="ARBA" id="ARBA00022496"/>
    </source>
</evidence>
<reference evidence="15 16" key="1">
    <citation type="submission" date="2016-02" db="EMBL/GenBank/DDBJ databases">
        <title>Complete genome sequencing and analysis of ATSB10, Dyella thiooxydans isolated from rhizosphere soil of sunflower (Helianthus annuus L.).</title>
        <authorList>
            <person name="Lee Y."/>
            <person name="Hwangbo K."/>
            <person name="Chung H."/>
            <person name="Yoo J."/>
            <person name="Kim K.Y."/>
            <person name="Sa T.M."/>
            <person name="Um Y."/>
            <person name="Madhaiyan M."/>
        </authorList>
    </citation>
    <scope>NUCLEOTIDE SEQUENCE [LARGE SCALE GENOMIC DNA]</scope>
    <source>
        <strain evidence="15 16">ATSB10</strain>
    </source>
</reference>
<evidence type="ECO:0000256" key="11">
    <source>
        <dbReference type="PROSITE-ProRule" id="PRU01360"/>
    </source>
</evidence>
<dbReference type="EMBL" id="CP014841">
    <property type="protein sequence ID" value="AND67723.1"/>
    <property type="molecule type" value="Genomic_DNA"/>
</dbReference>
<dbReference type="Gene3D" id="2.40.170.20">
    <property type="entry name" value="TonB-dependent receptor, beta-barrel domain"/>
    <property type="match status" value="1"/>
</dbReference>
<keyword evidence="3 11" id="KW-1134">Transmembrane beta strand</keyword>
<protein>
    <recommendedName>
        <fullName evidence="17">TonB-denpendent receptor</fullName>
    </recommendedName>
</protein>
<evidence type="ECO:0008006" key="17">
    <source>
        <dbReference type="Google" id="ProtNLM"/>
    </source>
</evidence>
<evidence type="ECO:0000256" key="7">
    <source>
        <dbReference type="ARBA" id="ARBA00023065"/>
    </source>
</evidence>
<dbReference type="Proteomes" id="UP000077255">
    <property type="component" value="Chromosome"/>
</dbReference>
<keyword evidence="8 12" id="KW-0798">TonB box</keyword>
<evidence type="ECO:0000256" key="3">
    <source>
        <dbReference type="ARBA" id="ARBA00022452"/>
    </source>
</evidence>
<dbReference type="Pfam" id="PF00593">
    <property type="entry name" value="TonB_dep_Rec_b-barrel"/>
    <property type="match status" value="1"/>
</dbReference>
<dbReference type="PROSITE" id="PS52016">
    <property type="entry name" value="TONB_DEPENDENT_REC_3"/>
    <property type="match status" value="1"/>
</dbReference>
<keyword evidence="5 11" id="KW-0812">Transmembrane</keyword>
<evidence type="ECO:0000256" key="2">
    <source>
        <dbReference type="ARBA" id="ARBA00022448"/>
    </source>
</evidence>
<dbReference type="SUPFAM" id="SSF56935">
    <property type="entry name" value="Porins"/>
    <property type="match status" value="1"/>
</dbReference>
<evidence type="ECO:0000259" key="14">
    <source>
        <dbReference type="Pfam" id="PF07715"/>
    </source>
</evidence>
<evidence type="ECO:0000259" key="13">
    <source>
        <dbReference type="Pfam" id="PF00593"/>
    </source>
</evidence>
<keyword evidence="7" id="KW-0406">Ion transport</keyword>
<dbReference type="Pfam" id="PF07715">
    <property type="entry name" value="Plug"/>
    <property type="match status" value="1"/>
</dbReference>
<evidence type="ECO:0000256" key="5">
    <source>
        <dbReference type="ARBA" id="ARBA00022692"/>
    </source>
</evidence>
<dbReference type="InterPro" id="IPR039426">
    <property type="entry name" value="TonB-dep_rcpt-like"/>
</dbReference>
<dbReference type="STRING" id="445710.ATSB10_02690"/>
<evidence type="ECO:0000256" key="12">
    <source>
        <dbReference type="RuleBase" id="RU003357"/>
    </source>
</evidence>
<dbReference type="InterPro" id="IPR012910">
    <property type="entry name" value="Plug_dom"/>
</dbReference>
<dbReference type="InterPro" id="IPR000531">
    <property type="entry name" value="Beta-barrel_TonB"/>
</dbReference>
<evidence type="ECO:0000313" key="15">
    <source>
        <dbReference type="EMBL" id="AND67723.1"/>
    </source>
</evidence>
<dbReference type="KEGG" id="dtx:ATSB10_02690"/>
<comment type="similarity">
    <text evidence="11 12">Belongs to the TonB-dependent receptor family.</text>
</comment>
<keyword evidence="2 11" id="KW-0813">Transport</keyword>
<dbReference type="GO" id="GO:0009279">
    <property type="term" value="C:cell outer membrane"/>
    <property type="evidence" value="ECO:0007669"/>
    <property type="project" value="UniProtKB-SubCell"/>
</dbReference>
<evidence type="ECO:0000256" key="6">
    <source>
        <dbReference type="ARBA" id="ARBA00023004"/>
    </source>
</evidence>
<comment type="subcellular location">
    <subcellularLocation>
        <location evidence="1 11">Cell outer membrane</location>
        <topology evidence="1 11">Multi-pass membrane protein</topology>
    </subcellularLocation>
</comment>
<dbReference type="GO" id="GO:0006826">
    <property type="term" value="P:iron ion transport"/>
    <property type="evidence" value="ECO:0007669"/>
    <property type="project" value="UniProtKB-KW"/>
</dbReference>
<keyword evidence="4" id="KW-0410">Iron transport</keyword>
<dbReference type="PANTHER" id="PTHR32552">
    <property type="entry name" value="FERRICHROME IRON RECEPTOR-RELATED"/>
    <property type="match status" value="1"/>
</dbReference>